<evidence type="ECO:0000313" key="3">
    <source>
        <dbReference type="Proteomes" id="UP000182465"/>
    </source>
</evidence>
<feature type="region of interest" description="Disordered" evidence="1">
    <location>
        <begin position="27"/>
        <end position="68"/>
    </location>
</feature>
<dbReference type="EMBL" id="MNVB01000064">
    <property type="protein sequence ID" value="OIO16303.1"/>
    <property type="molecule type" value="Genomic_DNA"/>
</dbReference>
<evidence type="ECO:0000313" key="2">
    <source>
        <dbReference type="EMBL" id="OIO16303.1"/>
    </source>
</evidence>
<sequence>METEKLEIFSSPEQKEIPKPHIRLEFFRHDAKEKPTTSGPRPDDEKVRLTAEGRKHATGAGKQKRPQADMAIAYGSPRERSIETSLRHMLADEDSITDDMTLEEIKEEIRKHVKVGSKQKVTQNLNFNFDGSEEYHDAYYRHYLQDRDSLRFFVNESDNFVNRVMDAQSTSYSRAAGNIAELVKRYFKVLPNWEHITEKSKKKEEYQQKGNELQRFFGSHQGVPECFLLKIIEKNEGRQAALDFIENLEDKNGFEYSEGFSLVIKKAGDGIVGILKLGNKEWQVDEDVLDQLIQERDDLNEKFKPEWKNNQNVCPLILKIELKIRNVHRTTACMRLRLFTKAFAHILATLGHRIHANVS</sequence>
<gene>
    <name evidence="2" type="ORF">AUJ29_03045</name>
</gene>
<dbReference type="Proteomes" id="UP000182465">
    <property type="component" value="Unassembled WGS sequence"/>
</dbReference>
<proteinExistence type="predicted"/>
<evidence type="ECO:0000256" key="1">
    <source>
        <dbReference type="SAM" id="MobiDB-lite"/>
    </source>
</evidence>
<comment type="caution">
    <text evidence="2">The sequence shown here is derived from an EMBL/GenBank/DDBJ whole genome shotgun (WGS) entry which is preliminary data.</text>
</comment>
<organism evidence="2 3">
    <name type="scientific">Candidatus Kuenenbacteria bacterium CG1_02_38_13</name>
    <dbReference type="NCBI Taxonomy" id="1805235"/>
    <lineage>
        <taxon>Bacteria</taxon>
        <taxon>Candidatus Kueneniibacteriota</taxon>
    </lineage>
</organism>
<protein>
    <submittedName>
        <fullName evidence="2">Uncharacterized protein</fullName>
    </submittedName>
</protein>
<name>A0A1J4U1Z9_9BACT</name>
<reference evidence="2 3" key="1">
    <citation type="journal article" date="2016" name="Environ. Microbiol.">
        <title>Genomic resolution of a cold subsurface aquifer community provides metabolic insights for novel microbes adapted to high CO concentrations.</title>
        <authorList>
            <person name="Probst A.J."/>
            <person name="Castelle C.J."/>
            <person name="Singh A."/>
            <person name="Brown C.T."/>
            <person name="Anantharaman K."/>
            <person name="Sharon I."/>
            <person name="Hug L.A."/>
            <person name="Burstein D."/>
            <person name="Emerson J.B."/>
            <person name="Thomas B.C."/>
            <person name="Banfield J.F."/>
        </authorList>
    </citation>
    <scope>NUCLEOTIDE SEQUENCE [LARGE SCALE GENOMIC DNA]</scope>
    <source>
        <strain evidence="2">CG1_02_38_13</strain>
    </source>
</reference>
<dbReference type="AlphaFoldDB" id="A0A1J4U1Z9"/>
<feature type="compositionally biased region" description="Basic and acidic residues" evidence="1">
    <location>
        <begin position="27"/>
        <end position="55"/>
    </location>
</feature>
<accession>A0A1J4U1Z9</accession>